<gene>
    <name evidence="3" type="ORF">ACFOOG_13580</name>
</gene>
<proteinExistence type="predicted"/>
<keyword evidence="1" id="KW-0472">Membrane</keyword>
<dbReference type="RefSeq" id="WP_380697544.1">
    <property type="nucleotide sequence ID" value="NZ_JBHRYR010000004.1"/>
</dbReference>
<evidence type="ECO:0000256" key="1">
    <source>
        <dbReference type="SAM" id="Phobius"/>
    </source>
</evidence>
<sequence length="150" mass="17141">MEPVYFLIALSTLLFVGVIVILHFEVFVWFSRQMERPGYPPRVRMVLLMFGILALHVVEIWLFAALVWFLLLFDGAGQIHAHYAVGFLDTVYLSAVTYTTVGYGDIWAEGPIRFVLGTEALVGFALITWSASLTFIEMQKHWLPKRSPME</sequence>
<feature type="domain" description="Potassium channel" evidence="2">
    <location>
        <begin position="58"/>
        <end position="138"/>
    </location>
</feature>
<protein>
    <submittedName>
        <fullName evidence="3">Ion channel</fullName>
    </submittedName>
</protein>
<dbReference type="EMBL" id="JBHRYR010000004">
    <property type="protein sequence ID" value="MFC3853870.1"/>
    <property type="molecule type" value="Genomic_DNA"/>
</dbReference>
<organism evidence="3 4">
    <name type="scientific">Saccharospirillum mangrovi</name>
    <dbReference type="NCBI Taxonomy" id="2161747"/>
    <lineage>
        <taxon>Bacteria</taxon>
        <taxon>Pseudomonadati</taxon>
        <taxon>Pseudomonadota</taxon>
        <taxon>Gammaproteobacteria</taxon>
        <taxon>Oceanospirillales</taxon>
        <taxon>Saccharospirillaceae</taxon>
        <taxon>Saccharospirillum</taxon>
    </lineage>
</organism>
<name>A0ABV8A0G2_9GAMM</name>
<dbReference type="Pfam" id="PF07885">
    <property type="entry name" value="Ion_trans_2"/>
    <property type="match status" value="1"/>
</dbReference>
<dbReference type="Gene3D" id="1.10.287.70">
    <property type="match status" value="1"/>
</dbReference>
<comment type="caution">
    <text evidence="3">The sequence shown here is derived from an EMBL/GenBank/DDBJ whole genome shotgun (WGS) entry which is preliminary data.</text>
</comment>
<evidence type="ECO:0000313" key="4">
    <source>
        <dbReference type="Proteomes" id="UP001595617"/>
    </source>
</evidence>
<dbReference type="Proteomes" id="UP001595617">
    <property type="component" value="Unassembled WGS sequence"/>
</dbReference>
<reference evidence="4" key="1">
    <citation type="journal article" date="2019" name="Int. J. Syst. Evol. Microbiol.">
        <title>The Global Catalogue of Microorganisms (GCM) 10K type strain sequencing project: providing services to taxonomists for standard genome sequencing and annotation.</title>
        <authorList>
            <consortium name="The Broad Institute Genomics Platform"/>
            <consortium name="The Broad Institute Genome Sequencing Center for Infectious Disease"/>
            <person name="Wu L."/>
            <person name="Ma J."/>
        </authorList>
    </citation>
    <scope>NUCLEOTIDE SEQUENCE [LARGE SCALE GENOMIC DNA]</scope>
    <source>
        <strain evidence="4">IBRC 10765</strain>
    </source>
</reference>
<feature type="transmembrane region" description="Helical" evidence="1">
    <location>
        <begin position="43"/>
        <end position="71"/>
    </location>
</feature>
<dbReference type="SUPFAM" id="SSF81324">
    <property type="entry name" value="Voltage-gated potassium channels"/>
    <property type="match status" value="1"/>
</dbReference>
<evidence type="ECO:0000259" key="2">
    <source>
        <dbReference type="Pfam" id="PF07885"/>
    </source>
</evidence>
<feature type="transmembrane region" description="Helical" evidence="1">
    <location>
        <begin position="114"/>
        <end position="136"/>
    </location>
</feature>
<dbReference type="InterPro" id="IPR013099">
    <property type="entry name" value="K_chnl_dom"/>
</dbReference>
<keyword evidence="4" id="KW-1185">Reference proteome</keyword>
<accession>A0ABV8A0G2</accession>
<feature type="transmembrane region" description="Helical" evidence="1">
    <location>
        <begin position="6"/>
        <end position="31"/>
    </location>
</feature>
<keyword evidence="1" id="KW-1133">Transmembrane helix</keyword>
<keyword evidence="1" id="KW-0812">Transmembrane</keyword>
<evidence type="ECO:0000313" key="3">
    <source>
        <dbReference type="EMBL" id="MFC3853870.1"/>
    </source>
</evidence>